<dbReference type="eggNOG" id="COG0359">
    <property type="taxonomic scope" value="Bacteria"/>
</dbReference>
<dbReference type="Proteomes" id="UP000004816">
    <property type="component" value="Unassembled WGS sequence"/>
</dbReference>
<dbReference type="HOGENOM" id="CLU_078938_5_1_11"/>
<dbReference type="GO" id="GO:0003735">
    <property type="term" value="F:structural constituent of ribosome"/>
    <property type="evidence" value="ECO:0007669"/>
    <property type="project" value="InterPro"/>
</dbReference>
<comment type="similarity">
    <text evidence="1 7">Belongs to the bacterial ribosomal protein bL9 family.</text>
</comment>
<comment type="caution">
    <text evidence="9">The sequence shown here is derived from an EMBL/GenBank/DDBJ whole genome shotgun (WGS) entry which is preliminary data.</text>
</comment>
<dbReference type="EMBL" id="ACZI02000002">
    <property type="protein sequence ID" value="EFV13477.1"/>
    <property type="molecule type" value="Genomic_DNA"/>
</dbReference>
<protein>
    <recommendedName>
        <fullName evidence="6 7">Large ribosomal subunit protein bL9</fullName>
    </recommendedName>
</protein>
<dbReference type="SUPFAM" id="SSF55658">
    <property type="entry name" value="L9 N-domain-like"/>
    <property type="match status" value="1"/>
</dbReference>
<evidence type="ECO:0000256" key="6">
    <source>
        <dbReference type="ARBA" id="ARBA00035292"/>
    </source>
</evidence>
<evidence type="ECO:0000256" key="4">
    <source>
        <dbReference type="ARBA" id="ARBA00022980"/>
    </source>
</evidence>
<dbReference type="AlphaFoldDB" id="E5XQB5"/>
<dbReference type="GO" id="GO:0019843">
    <property type="term" value="F:rRNA binding"/>
    <property type="evidence" value="ECO:0007669"/>
    <property type="project" value="UniProtKB-UniRule"/>
</dbReference>
<dbReference type="RefSeq" id="WP_007469378.1">
    <property type="nucleotide sequence ID" value="NZ_KI391953.1"/>
</dbReference>
<dbReference type="OrthoDB" id="9788336at2"/>
<dbReference type="PANTHER" id="PTHR21368">
    <property type="entry name" value="50S RIBOSOMAL PROTEIN L9"/>
    <property type="match status" value="1"/>
</dbReference>
<evidence type="ECO:0000313" key="10">
    <source>
        <dbReference type="Proteomes" id="UP000004816"/>
    </source>
</evidence>
<dbReference type="Gene3D" id="3.10.430.100">
    <property type="entry name" value="Ribosomal protein L9, C-terminal domain"/>
    <property type="match status" value="1"/>
</dbReference>
<proteinExistence type="inferred from homology"/>
<evidence type="ECO:0000256" key="1">
    <source>
        <dbReference type="ARBA" id="ARBA00010605"/>
    </source>
</evidence>
<dbReference type="InterPro" id="IPR020594">
    <property type="entry name" value="Ribosomal_bL9_bac/chp"/>
</dbReference>
<keyword evidence="5 7" id="KW-0687">Ribonucleoprotein</keyword>
<comment type="function">
    <text evidence="7">Binds to the 23S rRNA.</text>
</comment>
<evidence type="ECO:0000256" key="2">
    <source>
        <dbReference type="ARBA" id="ARBA00022730"/>
    </source>
</evidence>
<keyword evidence="2 7" id="KW-0699">rRNA-binding</keyword>
<evidence type="ECO:0000313" key="9">
    <source>
        <dbReference type="EMBL" id="EFV13477.1"/>
    </source>
</evidence>
<dbReference type="PROSITE" id="PS00651">
    <property type="entry name" value="RIBOSOMAL_L9"/>
    <property type="match status" value="1"/>
</dbReference>
<name>E5XQB5_SEGRC</name>
<dbReference type="FunFam" id="3.40.5.10:FF:000003">
    <property type="entry name" value="50S ribosomal protein L9"/>
    <property type="match status" value="1"/>
</dbReference>
<dbReference type="InterPro" id="IPR020069">
    <property type="entry name" value="Ribosomal_bL9_C"/>
</dbReference>
<dbReference type="Pfam" id="PF01281">
    <property type="entry name" value="Ribosomal_L9_N"/>
    <property type="match status" value="1"/>
</dbReference>
<evidence type="ECO:0000256" key="7">
    <source>
        <dbReference type="HAMAP-Rule" id="MF_00503"/>
    </source>
</evidence>
<organism evidence="9 10">
    <name type="scientific">Segniliparus rugosus (strain ATCC BAA-974 / DSM 45345 / CCUG 50838 / CIP 108380 / JCM 13579 / CDC 945)</name>
    <dbReference type="NCBI Taxonomy" id="679197"/>
    <lineage>
        <taxon>Bacteria</taxon>
        <taxon>Bacillati</taxon>
        <taxon>Actinomycetota</taxon>
        <taxon>Actinomycetes</taxon>
        <taxon>Mycobacteriales</taxon>
        <taxon>Segniliparaceae</taxon>
        <taxon>Segniliparus</taxon>
    </lineage>
</organism>
<dbReference type="GO" id="GO:0006412">
    <property type="term" value="P:translation"/>
    <property type="evidence" value="ECO:0007669"/>
    <property type="project" value="UniProtKB-UniRule"/>
</dbReference>
<accession>E5XQB5</accession>
<sequence>MQLILTKKVTGLGAPGDLVEVKEGYARNFLLPRKLAITGTASAQKQAETIKAAEAQRDARAKARAEELKAKLAEVGTVAVPARAGNTGKLFGSVTSAQVAAAISGAAGATVAAEAVQVAAHQIRSLGQYEVEVDLGAGLVSKVKIAITAAS</sequence>
<dbReference type="Gene3D" id="3.40.5.10">
    <property type="entry name" value="Ribosomal protein L9, N-terminal domain"/>
    <property type="match status" value="1"/>
</dbReference>
<gene>
    <name evidence="7" type="primary">rplI</name>
    <name evidence="9" type="ORF">HMPREF9336_01687</name>
</gene>
<evidence type="ECO:0000259" key="8">
    <source>
        <dbReference type="PROSITE" id="PS00651"/>
    </source>
</evidence>
<dbReference type="GO" id="GO:1990904">
    <property type="term" value="C:ribonucleoprotein complex"/>
    <property type="evidence" value="ECO:0007669"/>
    <property type="project" value="UniProtKB-KW"/>
</dbReference>
<dbReference type="SUPFAM" id="SSF55653">
    <property type="entry name" value="Ribosomal protein L9 C-domain"/>
    <property type="match status" value="1"/>
</dbReference>
<dbReference type="InterPro" id="IPR009027">
    <property type="entry name" value="Ribosomal_bL9/RNase_H1_N"/>
</dbReference>
<dbReference type="STRING" id="679197.HMPREF9336_01687"/>
<feature type="domain" description="Ribosomal protein L9" evidence="8">
    <location>
        <begin position="13"/>
        <end position="40"/>
    </location>
</feature>
<dbReference type="Pfam" id="PF03948">
    <property type="entry name" value="Ribosomal_L9_C"/>
    <property type="match status" value="1"/>
</dbReference>
<dbReference type="NCBIfam" id="TIGR00158">
    <property type="entry name" value="L9"/>
    <property type="match status" value="1"/>
</dbReference>
<dbReference type="InterPro" id="IPR036935">
    <property type="entry name" value="Ribosomal_bL9_N_sf"/>
</dbReference>
<dbReference type="InterPro" id="IPR000244">
    <property type="entry name" value="Ribosomal_bL9"/>
</dbReference>
<dbReference type="GO" id="GO:0005840">
    <property type="term" value="C:ribosome"/>
    <property type="evidence" value="ECO:0007669"/>
    <property type="project" value="UniProtKB-KW"/>
</dbReference>
<keyword evidence="4 7" id="KW-0689">Ribosomal protein</keyword>
<evidence type="ECO:0000256" key="5">
    <source>
        <dbReference type="ARBA" id="ARBA00023274"/>
    </source>
</evidence>
<dbReference type="InterPro" id="IPR036791">
    <property type="entry name" value="Ribosomal_bL9_C_sf"/>
</dbReference>
<evidence type="ECO:0000256" key="3">
    <source>
        <dbReference type="ARBA" id="ARBA00022884"/>
    </source>
</evidence>
<keyword evidence="10" id="KW-1185">Reference proteome</keyword>
<dbReference type="HAMAP" id="MF_00503">
    <property type="entry name" value="Ribosomal_bL9"/>
    <property type="match status" value="1"/>
</dbReference>
<dbReference type="InterPro" id="IPR020070">
    <property type="entry name" value="Ribosomal_bL9_N"/>
</dbReference>
<keyword evidence="3 7" id="KW-0694">RNA-binding</keyword>
<reference evidence="9 10" key="1">
    <citation type="journal article" date="2011" name="Stand. Genomic Sci.">
        <title>High quality draft genome sequence of Segniliparus rugosus CDC 945(T)= (ATCC BAA-974(T)).</title>
        <authorList>
            <person name="Earl A.M."/>
            <person name="Desjardins C.A."/>
            <person name="Fitzgerald M.G."/>
            <person name="Arachchi H.M."/>
            <person name="Zeng Q."/>
            <person name="Mehta T."/>
            <person name="Griggs A."/>
            <person name="Birren B.W."/>
            <person name="Toney N.C."/>
            <person name="Carr J."/>
            <person name="Posey J."/>
            <person name="Butler W.R."/>
        </authorList>
    </citation>
    <scope>NUCLEOTIDE SEQUENCE [LARGE SCALE GENOMIC DNA]</scope>
    <source>
        <strain evidence="10">ATCC BAA-974 / DSM 45345 / CCUG 50838 / CIP 108380 / JCM 13579 / CDC 945</strain>
    </source>
</reference>